<sequence>MTRSRTYAITAIAAVLYVFLCWVFADGLLSGNWWNSDDIAGSTILTYVLLAAIIGAGVIQARRLPESGVPVQRDEPSIRAGQVDDPVFWKLLLGNVYYSILWLPVRFFVGQEWLAAGEHKLRDSAWMDGGTALVAPGEALGFWERIVIIPEQGRPAITYGWYRDLLQYMIDNEWQSGFAKLIAIGEFLIGLGLIVGALVGIAAFFGTVLNFNFLLAGTASTNPVLFGLSVFLILAWKVAGHWGLDRWVLPALGTPWKPLPLLRAHTPRVDHGLT</sequence>
<feature type="transmembrane region" description="Helical" evidence="1">
    <location>
        <begin position="40"/>
        <end position="59"/>
    </location>
</feature>
<protein>
    <recommendedName>
        <fullName evidence="3">DoxX family protein</fullName>
    </recommendedName>
</protein>
<dbReference type="PANTHER" id="PTHR39157:SF1">
    <property type="entry name" value="DOXX FAMILY PROTEIN"/>
    <property type="match status" value="1"/>
</dbReference>
<proteinExistence type="predicted"/>
<dbReference type="AlphaFoldDB" id="A0A6J4UF96"/>
<evidence type="ECO:0000256" key="1">
    <source>
        <dbReference type="SAM" id="Phobius"/>
    </source>
</evidence>
<reference evidence="2" key="1">
    <citation type="submission" date="2020-02" db="EMBL/GenBank/DDBJ databases">
        <authorList>
            <person name="Meier V. D."/>
        </authorList>
    </citation>
    <scope>NUCLEOTIDE SEQUENCE</scope>
    <source>
        <strain evidence="2">AVDCRST_MAG70</strain>
    </source>
</reference>
<evidence type="ECO:0000313" key="2">
    <source>
        <dbReference type="EMBL" id="CAA9549202.1"/>
    </source>
</evidence>
<dbReference type="PANTHER" id="PTHR39157">
    <property type="entry name" value="INTEGRAL MEMBRANE PROTEIN-RELATED"/>
    <property type="match status" value="1"/>
</dbReference>
<gene>
    <name evidence="2" type="ORF">AVDCRST_MAG70-777</name>
</gene>
<evidence type="ECO:0008006" key="3">
    <source>
        <dbReference type="Google" id="ProtNLM"/>
    </source>
</evidence>
<keyword evidence="1" id="KW-1133">Transmembrane helix</keyword>
<feature type="transmembrane region" description="Helical" evidence="1">
    <location>
        <begin position="211"/>
        <end position="236"/>
    </location>
</feature>
<feature type="transmembrane region" description="Helical" evidence="1">
    <location>
        <begin position="7"/>
        <end position="25"/>
    </location>
</feature>
<keyword evidence="1" id="KW-0812">Transmembrane</keyword>
<accession>A0A6J4UF96</accession>
<name>A0A6J4UF96_9BACT</name>
<dbReference type="EMBL" id="CADCWH010000121">
    <property type="protein sequence ID" value="CAA9549202.1"/>
    <property type="molecule type" value="Genomic_DNA"/>
</dbReference>
<keyword evidence="1" id="KW-0472">Membrane</keyword>
<feature type="transmembrane region" description="Helical" evidence="1">
    <location>
        <begin position="181"/>
        <end position="205"/>
    </location>
</feature>
<organism evidence="2">
    <name type="scientific">uncultured Thermomicrobiales bacterium</name>
    <dbReference type="NCBI Taxonomy" id="1645740"/>
    <lineage>
        <taxon>Bacteria</taxon>
        <taxon>Pseudomonadati</taxon>
        <taxon>Thermomicrobiota</taxon>
        <taxon>Thermomicrobia</taxon>
        <taxon>Thermomicrobiales</taxon>
        <taxon>environmental samples</taxon>
    </lineage>
</organism>